<accession>A0AAN5DDC6</accession>
<keyword evidence="1" id="KW-0732">Signal</keyword>
<organism evidence="3 4">
    <name type="scientific">Pristionchus mayeri</name>
    <dbReference type="NCBI Taxonomy" id="1317129"/>
    <lineage>
        <taxon>Eukaryota</taxon>
        <taxon>Metazoa</taxon>
        <taxon>Ecdysozoa</taxon>
        <taxon>Nematoda</taxon>
        <taxon>Chromadorea</taxon>
        <taxon>Rhabditida</taxon>
        <taxon>Rhabditina</taxon>
        <taxon>Diplogasteromorpha</taxon>
        <taxon>Diplogasteroidea</taxon>
        <taxon>Neodiplogasteridae</taxon>
        <taxon>Pristionchus</taxon>
    </lineage>
</organism>
<dbReference type="AlphaFoldDB" id="A0AAN5DDC6"/>
<dbReference type="SUPFAM" id="SSF57302">
    <property type="entry name" value="Snake toxin-like"/>
    <property type="match status" value="1"/>
</dbReference>
<evidence type="ECO:0000313" key="4">
    <source>
        <dbReference type="Proteomes" id="UP001328107"/>
    </source>
</evidence>
<keyword evidence="4" id="KW-1185">Reference proteome</keyword>
<evidence type="ECO:0000313" key="3">
    <source>
        <dbReference type="EMBL" id="GMR60605.1"/>
    </source>
</evidence>
<feature type="chain" id="PRO_5042992245" description="Snake toxin/toxin-like domain-containing protein" evidence="1">
    <location>
        <begin position="17"/>
        <end position="112"/>
    </location>
</feature>
<comment type="caution">
    <text evidence="3">The sequence shown here is derived from an EMBL/GenBank/DDBJ whole genome shotgun (WGS) entry which is preliminary data.</text>
</comment>
<dbReference type="Proteomes" id="UP001328107">
    <property type="component" value="Unassembled WGS sequence"/>
</dbReference>
<gene>
    <name evidence="3" type="ORF">PMAYCL1PPCAC_30800</name>
</gene>
<name>A0AAN5DDC6_9BILA</name>
<evidence type="ECO:0000259" key="2">
    <source>
        <dbReference type="Pfam" id="PF00087"/>
    </source>
</evidence>
<dbReference type="Pfam" id="PF00087">
    <property type="entry name" value="Toxin_TOLIP"/>
    <property type="match status" value="1"/>
</dbReference>
<dbReference type="InterPro" id="IPR045860">
    <property type="entry name" value="Snake_toxin-like_sf"/>
</dbReference>
<feature type="domain" description="Snake toxin/toxin-like" evidence="2">
    <location>
        <begin position="37"/>
        <end position="90"/>
    </location>
</feature>
<dbReference type="Gene3D" id="2.10.60.10">
    <property type="entry name" value="CD59"/>
    <property type="match status" value="1"/>
</dbReference>
<reference evidence="4" key="1">
    <citation type="submission" date="2022-10" db="EMBL/GenBank/DDBJ databases">
        <title>Genome assembly of Pristionchus species.</title>
        <authorList>
            <person name="Yoshida K."/>
            <person name="Sommer R.J."/>
        </authorList>
    </citation>
    <scope>NUCLEOTIDE SEQUENCE [LARGE SCALE GENOMIC DNA]</scope>
    <source>
        <strain evidence="4">RS5460</strain>
    </source>
</reference>
<dbReference type="InterPro" id="IPR035076">
    <property type="entry name" value="Toxin/TOLIP"/>
</dbReference>
<evidence type="ECO:0000256" key="1">
    <source>
        <dbReference type="SAM" id="SignalP"/>
    </source>
</evidence>
<sequence>MRSVILILLTVPVTISVYCEIGGTSEMPNGEEKEVYTHERCDTDYCYTVNVTNAGDERNYTISKGCGYDCKAEGRDEKTGFLCCKGDYCNAASDRSLLLTTVVVAVASWLWY</sequence>
<protein>
    <recommendedName>
        <fullName evidence="2">Snake toxin/toxin-like domain-containing protein</fullName>
    </recommendedName>
</protein>
<dbReference type="EMBL" id="BTRK01000006">
    <property type="protein sequence ID" value="GMR60605.1"/>
    <property type="molecule type" value="Genomic_DNA"/>
</dbReference>
<proteinExistence type="predicted"/>
<feature type="signal peptide" evidence="1">
    <location>
        <begin position="1"/>
        <end position="16"/>
    </location>
</feature>